<dbReference type="PROSITE" id="PS51257">
    <property type="entry name" value="PROKAR_LIPOPROTEIN"/>
    <property type="match status" value="1"/>
</dbReference>
<reference evidence="1 2" key="1">
    <citation type="submission" date="2015-12" db="EMBL/GenBank/DDBJ databases">
        <title>Genome sequence of Mucilaginibacter gotjawali.</title>
        <authorList>
            <person name="Lee J.S."/>
            <person name="Lee K.C."/>
            <person name="Kim K.K."/>
            <person name="Lee B.W."/>
        </authorList>
    </citation>
    <scope>NUCLEOTIDE SEQUENCE [LARGE SCALE GENOMIC DNA]</scope>
    <source>
        <strain evidence="1 2">SA3-7</strain>
    </source>
</reference>
<keyword evidence="2" id="KW-1185">Reference proteome</keyword>
<proteinExistence type="predicted"/>
<evidence type="ECO:0000313" key="1">
    <source>
        <dbReference type="EMBL" id="BAU54068.1"/>
    </source>
</evidence>
<gene>
    <name evidence="1" type="ORF">MgSA37_02239</name>
</gene>
<sequence>MWKIYFNLFSILGLSLVLASCKKELTNLGSGTSSLTIVNAVVGNDYLLTDFKRGQSTGNYLPPMNGIHYGTATYFNSYSGQQPLALYHLPDTTATSAPVFKLTLDLPVNTIHTLFLMGTQGDPDQLLTTDQLPYHPDSDSTMGIRFINISKTSHPVSVNIAGQANGSEATGLAYKSVTPFKNYNAGSAIKSYTFEFRDQATGELLGSCIVDGVNNDGSSSSPNIRRYKNFTIALLGAPGGNAPNSALIISEDIAF</sequence>
<dbReference type="RefSeq" id="WP_096351873.1">
    <property type="nucleotide sequence ID" value="NZ_AP017313.1"/>
</dbReference>
<protein>
    <submittedName>
        <fullName evidence="1">Uncharacterized protein</fullName>
    </submittedName>
</protein>
<dbReference type="EMBL" id="AP017313">
    <property type="protein sequence ID" value="BAU54068.1"/>
    <property type="molecule type" value="Genomic_DNA"/>
</dbReference>
<dbReference type="OrthoDB" id="751045at2"/>
<dbReference type="AlphaFoldDB" id="A0A110B2J5"/>
<organism evidence="1 2">
    <name type="scientific">Mucilaginibacter gotjawali</name>
    <dbReference type="NCBI Taxonomy" id="1550579"/>
    <lineage>
        <taxon>Bacteria</taxon>
        <taxon>Pseudomonadati</taxon>
        <taxon>Bacteroidota</taxon>
        <taxon>Sphingobacteriia</taxon>
        <taxon>Sphingobacteriales</taxon>
        <taxon>Sphingobacteriaceae</taxon>
        <taxon>Mucilaginibacter</taxon>
    </lineage>
</organism>
<accession>A0A110B2J5</accession>
<dbReference type="Proteomes" id="UP000218263">
    <property type="component" value="Chromosome"/>
</dbReference>
<name>A0A110B2J5_9SPHI</name>
<evidence type="ECO:0000313" key="2">
    <source>
        <dbReference type="Proteomes" id="UP000218263"/>
    </source>
</evidence>
<dbReference type="KEGG" id="mgot:MgSA37_02239"/>